<evidence type="ECO:0000256" key="10">
    <source>
        <dbReference type="RuleBase" id="RU000461"/>
    </source>
</evidence>
<accession>A0A061HE25</accession>
<keyword evidence="8 10" id="KW-0503">Monooxygenase</keyword>
<dbReference type="eggNOG" id="KOG0156">
    <property type="taxonomic scope" value="Eukaryota"/>
</dbReference>
<dbReference type="PROSITE" id="PS00086">
    <property type="entry name" value="CYTOCHROME_P450"/>
    <property type="match status" value="1"/>
</dbReference>
<dbReference type="AlphaFoldDB" id="A0A061HE25"/>
<dbReference type="GO" id="GO:0005506">
    <property type="term" value="F:iron ion binding"/>
    <property type="evidence" value="ECO:0007669"/>
    <property type="project" value="InterPro"/>
</dbReference>
<evidence type="ECO:0000256" key="6">
    <source>
        <dbReference type="ARBA" id="ARBA00023002"/>
    </source>
</evidence>
<evidence type="ECO:0000256" key="1">
    <source>
        <dbReference type="ARBA" id="ARBA00001971"/>
    </source>
</evidence>
<dbReference type="InterPro" id="IPR002401">
    <property type="entry name" value="Cyt_P450_E_grp-I"/>
</dbReference>
<evidence type="ECO:0000256" key="5">
    <source>
        <dbReference type="ARBA" id="ARBA00022723"/>
    </source>
</evidence>
<evidence type="ECO:0000256" key="7">
    <source>
        <dbReference type="ARBA" id="ARBA00023004"/>
    </source>
</evidence>
<dbReference type="GO" id="GO:0004497">
    <property type="term" value="F:monooxygenase activity"/>
    <property type="evidence" value="ECO:0007669"/>
    <property type="project" value="UniProtKB-KW"/>
</dbReference>
<dbReference type="InterPro" id="IPR050364">
    <property type="entry name" value="Cytochrome_P450_fung"/>
</dbReference>
<dbReference type="PRINTS" id="PR00385">
    <property type="entry name" value="P450"/>
</dbReference>
<dbReference type="Gene3D" id="1.10.630.10">
    <property type="entry name" value="Cytochrome P450"/>
    <property type="match status" value="1"/>
</dbReference>
<evidence type="ECO:0000256" key="9">
    <source>
        <dbReference type="PIRSR" id="PIRSR602401-1"/>
    </source>
</evidence>
<dbReference type="PANTHER" id="PTHR46300:SF1">
    <property type="entry name" value="P450, PUTATIVE (EUROFUNG)-RELATED"/>
    <property type="match status" value="1"/>
</dbReference>
<proteinExistence type="inferred from homology"/>
<evidence type="ECO:0000256" key="2">
    <source>
        <dbReference type="ARBA" id="ARBA00005179"/>
    </source>
</evidence>
<evidence type="ECO:0000313" key="12">
    <source>
        <dbReference type="Proteomes" id="UP000053664"/>
    </source>
</evidence>
<dbReference type="EMBL" id="KE361633">
    <property type="protein sequence ID" value="EPQ28871.1"/>
    <property type="molecule type" value="Genomic_DNA"/>
</dbReference>
<dbReference type="RefSeq" id="XP_007879383.1">
    <property type="nucleotide sequence ID" value="XM_007881192.1"/>
</dbReference>
<evidence type="ECO:0000256" key="8">
    <source>
        <dbReference type="ARBA" id="ARBA00023033"/>
    </source>
</evidence>
<dbReference type="KEGG" id="pfp:PFL1_03673"/>
<organism evidence="11 12">
    <name type="scientific">Pseudozyma flocculosa PF-1</name>
    <dbReference type="NCBI Taxonomy" id="1277687"/>
    <lineage>
        <taxon>Eukaryota</taxon>
        <taxon>Fungi</taxon>
        <taxon>Dikarya</taxon>
        <taxon>Basidiomycota</taxon>
        <taxon>Ustilaginomycotina</taxon>
        <taxon>Ustilaginomycetes</taxon>
        <taxon>Ustilaginales</taxon>
        <taxon>Ustilaginaceae</taxon>
        <taxon>Pseudozyma</taxon>
    </lineage>
</organism>
<dbReference type="SUPFAM" id="SSF48264">
    <property type="entry name" value="Cytochrome P450"/>
    <property type="match status" value="1"/>
</dbReference>
<comment type="cofactor">
    <cofactor evidence="1 9">
        <name>heme</name>
        <dbReference type="ChEBI" id="CHEBI:30413"/>
    </cofactor>
</comment>
<dbReference type="Proteomes" id="UP000053664">
    <property type="component" value="Unassembled WGS sequence"/>
</dbReference>
<gene>
    <name evidence="11" type="ORF">PFL1_03673</name>
</gene>
<keyword evidence="4 9" id="KW-0349">Heme</keyword>
<dbReference type="Pfam" id="PF00067">
    <property type="entry name" value="p450"/>
    <property type="match status" value="1"/>
</dbReference>
<evidence type="ECO:0000256" key="3">
    <source>
        <dbReference type="ARBA" id="ARBA00010617"/>
    </source>
</evidence>
<feature type="binding site" description="axial binding residue" evidence="9">
    <location>
        <position position="466"/>
    </location>
    <ligand>
        <name>heme</name>
        <dbReference type="ChEBI" id="CHEBI:30413"/>
    </ligand>
    <ligandPart>
        <name>Fe</name>
        <dbReference type="ChEBI" id="CHEBI:18248"/>
    </ligandPart>
</feature>
<dbReference type="GeneID" id="19317781"/>
<protein>
    <recommendedName>
        <fullName evidence="13">Cytochrome P450</fullName>
    </recommendedName>
</protein>
<keyword evidence="5 9" id="KW-0479">Metal-binding</keyword>
<dbReference type="InterPro" id="IPR017972">
    <property type="entry name" value="Cyt_P450_CS"/>
</dbReference>
<sequence length="550" mass="61041">MSQLLSSLIELPTQTLVLATAVAVGAAALLVHAYLFDAVGKHGNLPPGPPVDSLFSGHRIPSTHPWRYLEKLTEEYGDIFTLRIGRSPLFVLGRASSAHRILEKQSALSSSRPRLVLAGELLSNNKRILLMPYGDQWRLYRKAMHETLNDTVAKQYEPIQEREARIATLHLGRLGQADGGGGDFQRVLHRYAASVIMQVTYDYQVQTLDDPLVRSVAQRGHALAMCIRPGASVLDRYPLLEHVPTWLNPWKQEGLRLRKLEQELYLGQVIKVRERMERGECAPCFVSKMTERQQELGLTDLDVAGMSGSLFGAGSDTTASALSIFVMAVCRYPAVLARLHEELDRVVSRDRMPTFDDIPQMPYVRATVQEVLRWRPVSAGGFQHSLTADVEYKGYVLPKGSTVVGPHWSISRDEHEYPEHDVFKPERFLQSGGAEANGTSAQDEVKGTWFAPARGSVAFGFGRRVCPGLNVAMRSLHINIACMAWAFDIAQPDGRPERVDTFAFNSAANSHPLPFDATFTYRDPARKGVVEEENIATGELDRIAASRGAT</sequence>
<name>A0A061HE25_9BASI</name>
<dbReference type="GO" id="GO:0016705">
    <property type="term" value="F:oxidoreductase activity, acting on paired donors, with incorporation or reduction of molecular oxygen"/>
    <property type="evidence" value="ECO:0007669"/>
    <property type="project" value="InterPro"/>
</dbReference>
<dbReference type="InterPro" id="IPR001128">
    <property type="entry name" value="Cyt_P450"/>
</dbReference>
<dbReference type="OrthoDB" id="1470350at2759"/>
<comment type="pathway">
    <text evidence="2">Secondary metabolite biosynthesis.</text>
</comment>
<dbReference type="CDD" id="cd11065">
    <property type="entry name" value="CYP64-like"/>
    <property type="match status" value="1"/>
</dbReference>
<dbReference type="GO" id="GO:0020037">
    <property type="term" value="F:heme binding"/>
    <property type="evidence" value="ECO:0007669"/>
    <property type="project" value="InterPro"/>
</dbReference>
<evidence type="ECO:0000256" key="4">
    <source>
        <dbReference type="ARBA" id="ARBA00022617"/>
    </source>
</evidence>
<keyword evidence="6 10" id="KW-0560">Oxidoreductase</keyword>
<evidence type="ECO:0000313" key="11">
    <source>
        <dbReference type="EMBL" id="EPQ28871.1"/>
    </source>
</evidence>
<evidence type="ECO:0008006" key="13">
    <source>
        <dbReference type="Google" id="ProtNLM"/>
    </source>
</evidence>
<comment type="similarity">
    <text evidence="3 10">Belongs to the cytochrome P450 family.</text>
</comment>
<keyword evidence="7 9" id="KW-0408">Iron</keyword>
<dbReference type="PRINTS" id="PR00463">
    <property type="entry name" value="EP450I"/>
</dbReference>
<reference evidence="11 12" key="1">
    <citation type="journal article" date="2013" name="Plant Cell">
        <title>The transition from a phytopathogenic smut ancestor to an anamorphic biocontrol agent deciphered by comparative whole-genome analysis.</title>
        <authorList>
            <person name="Lefebvre F."/>
            <person name="Joly D.L."/>
            <person name="Labbe C."/>
            <person name="Teichmann B."/>
            <person name="Linning R."/>
            <person name="Belzile F."/>
            <person name="Bakkeren G."/>
            <person name="Belanger R.R."/>
        </authorList>
    </citation>
    <scope>NUCLEOTIDE SEQUENCE [LARGE SCALE GENOMIC DNA]</scope>
    <source>
        <strain evidence="11 12">PF-1</strain>
    </source>
</reference>
<dbReference type="PANTHER" id="PTHR46300">
    <property type="entry name" value="P450, PUTATIVE (EUROFUNG)-RELATED-RELATED"/>
    <property type="match status" value="1"/>
</dbReference>
<dbReference type="InterPro" id="IPR036396">
    <property type="entry name" value="Cyt_P450_sf"/>
</dbReference>
<dbReference type="HOGENOM" id="CLU_001570_2_1_1"/>